<keyword evidence="1" id="KW-0812">Transmembrane</keyword>
<protein>
    <recommendedName>
        <fullName evidence="4">PH domain-containing protein</fullName>
    </recommendedName>
</protein>
<organism evidence="2 3">
    <name type="scientific">Haladaptatus pallidirubidus</name>
    <dbReference type="NCBI Taxonomy" id="1008152"/>
    <lineage>
        <taxon>Archaea</taxon>
        <taxon>Methanobacteriati</taxon>
        <taxon>Methanobacteriota</taxon>
        <taxon>Stenosarchaea group</taxon>
        <taxon>Halobacteria</taxon>
        <taxon>Halobacteriales</taxon>
        <taxon>Haladaptataceae</taxon>
        <taxon>Haladaptatus</taxon>
    </lineage>
</organism>
<evidence type="ECO:0000313" key="3">
    <source>
        <dbReference type="Proteomes" id="UP001501729"/>
    </source>
</evidence>
<evidence type="ECO:0008006" key="4">
    <source>
        <dbReference type="Google" id="ProtNLM"/>
    </source>
</evidence>
<feature type="transmembrane region" description="Helical" evidence="1">
    <location>
        <begin position="6"/>
        <end position="25"/>
    </location>
</feature>
<comment type="caution">
    <text evidence="2">The sequence shown here is derived from an EMBL/GenBank/DDBJ whole genome shotgun (WGS) entry which is preliminary data.</text>
</comment>
<gene>
    <name evidence="2" type="ORF">GCM10025751_09300</name>
</gene>
<dbReference type="GeneID" id="68611485"/>
<keyword evidence="1" id="KW-0472">Membrane</keyword>
<sequence>MIKNLYYGLLGPLWAASIAGILAVGRELWWMARMMAVTTVLLAAAFVPVKTAEYVAEYGHMTYRVYDDEIVGYEEWLNEVQWRLGFGDVAEVSTRQRRIDRRLGTRTIELAGKSRLDKNGRGEGNRVVRLANLPDGHLLRRELERRIR</sequence>
<dbReference type="Proteomes" id="UP001501729">
    <property type="component" value="Unassembled WGS sequence"/>
</dbReference>
<keyword evidence="3" id="KW-1185">Reference proteome</keyword>
<dbReference type="EMBL" id="BAABKX010000001">
    <property type="protein sequence ID" value="GAA5043870.1"/>
    <property type="molecule type" value="Genomic_DNA"/>
</dbReference>
<proteinExistence type="predicted"/>
<keyword evidence="1" id="KW-1133">Transmembrane helix</keyword>
<dbReference type="AlphaFoldDB" id="A0AAV3UDA3"/>
<evidence type="ECO:0000256" key="1">
    <source>
        <dbReference type="SAM" id="Phobius"/>
    </source>
</evidence>
<evidence type="ECO:0000313" key="2">
    <source>
        <dbReference type="EMBL" id="GAA5043870.1"/>
    </source>
</evidence>
<name>A0AAV3UDA3_9EURY</name>
<accession>A0AAV3UDA3</accession>
<dbReference type="RefSeq" id="WP_227775715.1">
    <property type="nucleotide sequence ID" value="NZ_BAABKX010000001.1"/>
</dbReference>
<reference evidence="2 3" key="1">
    <citation type="journal article" date="2019" name="Int. J. Syst. Evol. Microbiol.">
        <title>The Global Catalogue of Microorganisms (GCM) 10K type strain sequencing project: providing services to taxonomists for standard genome sequencing and annotation.</title>
        <authorList>
            <consortium name="The Broad Institute Genomics Platform"/>
            <consortium name="The Broad Institute Genome Sequencing Center for Infectious Disease"/>
            <person name="Wu L."/>
            <person name="Ma J."/>
        </authorList>
    </citation>
    <scope>NUCLEOTIDE SEQUENCE [LARGE SCALE GENOMIC DNA]</scope>
    <source>
        <strain evidence="2 3">JCM 17504</strain>
    </source>
</reference>